<dbReference type="Proteomes" id="UP000037035">
    <property type="component" value="Unassembled WGS sequence"/>
</dbReference>
<reference evidence="1 2" key="1">
    <citation type="submission" date="2015-08" db="EMBL/GenBank/DDBJ databases">
        <title>Next Generation Sequencing and Analysis of the Genome of Puccinia sorghi L Schw, the Causal Agent of Maize Common Rust.</title>
        <authorList>
            <person name="Rochi L."/>
            <person name="Burguener G."/>
            <person name="Darino M."/>
            <person name="Turjanski A."/>
            <person name="Kreff E."/>
            <person name="Dieguez M.J."/>
            <person name="Sacco F."/>
        </authorList>
    </citation>
    <scope>NUCLEOTIDE SEQUENCE [LARGE SCALE GENOMIC DNA]</scope>
    <source>
        <strain evidence="1 2">RO10H11247</strain>
    </source>
</reference>
<dbReference type="AlphaFoldDB" id="A0A0L6VFS0"/>
<accession>A0A0L6VFS0</accession>
<organism evidence="1 2">
    <name type="scientific">Puccinia sorghi</name>
    <dbReference type="NCBI Taxonomy" id="27349"/>
    <lineage>
        <taxon>Eukaryota</taxon>
        <taxon>Fungi</taxon>
        <taxon>Dikarya</taxon>
        <taxon>Basidiomycota</taxon>
        <taxon>Pucciniomycotina</taxon>
        <taxon>Pucciniomycetes</taxon>
        <taxon>Pucciniales</taxon>
        <taxon>Pucciniaceae</taxon>
        <taxon>Puccinia</taxon>
    </lineage>
</organism>
<sequence>FQSTIQNHGRTHARIDEVMCMMSKEHTQLLATEETLRQTQAHLNSTAGQKNPTPNPAPASNPIVLAKPQPFDGTRGAAAEVFVGQIGLHAITYPKWFPTNTSKVVFPVLFMKYYAATWSQLYRQGLQRGLSGL</sequence>
<comment type="caution">
    <text evidence="1">The sequence shown here is derived from an EMBL/GenBank/DDBJ whole genome shotgun (WGS) entry which is preliminary data.</text>
</comment>
<dbReference type="VEuPathDB" id="FungiDB:VP01_1690g7"/>
<dbReference type="OrthoDB" id="3263571at2759"/>
<evidence type="ECO:0000313" key="2">
    <source>
        <dbReference type="Proteomes" id="UP000037035"/>
    </source>
</evidence>
<proteinExistence type="predicted"/>
<evidence type="ECO:0000313" key="1">
    <source>
        <dbReference type="EMBL" id="KNZ59636.1"/>
    </source>
</evidence>
<feature type="non-terminal residue" evidence="1">
    <location>
        <position position="1"/>
    </location>
</feature>
<name>A0A0L6VFS0_9BASI</name>
<protein>
    <submittedName>
        <fullName evidence="1">Uncharacterized protein</fullName>
    </submittedName>
</protein>
<keyword evidence="2" id="KW-1185">Reference proteome</keyword>
<dbReference type="EMBL" id="LAVV01006493">
    <property type="protein sequence ID" value="KNZ59636.1"/>
    <property type="molecule type" value="Genomic_DNA"/>
</dbReference>
<gene>
    <name evidence="1" type="ORF">VP01_1690g7</name>
</gene>